<sequence length="339" mass="38634">MREESVRQVDDLFYHSYFLPFENGQELHLQRIYCRTDGPVAFMVHGSVGNGRIFYSLNGKGLAPFLARQGYDTFIVDLRGRGRGNPPVDRHARYGQTEAICEDLPTCLRFIESLRENAPWHWVAHSWGGILLMSMLARFPHWRPRIQAGVFFGSKRTIRLDSWKKRFALGFAWGVYGRLLVRWHGYVHGKHLGFGDDAETAKFFRQTGAWLGGSDWIDSDDRFDYGSAVRAMEPLPVLHFTGFDDRVLAEAGDVRRFIQECGGEGSELRILGKTTGARNNYGHNDILTHPDAVEDHFPDVLTWFREHDTRPTARSSRVEETAEATVDGARQSLPHGSDH</sequence>
<dbReference type="SUPFAM" id="SSF53474">
    <property type="entry name" value="alpha/beta-Hydrolases"/>
    <property type="match status" value="1"/>
</dbReference>
<keyword evidence="2" id="KW-0443">Lipid metabolism</keyword>
<dbReference type="PANTHER" id="PTHR11005">
    <property type="entry name" value="LYSOSOMAL ACID LIPASE-RELATED"/>
    <property type="match status" value="1"/>
</dbReference>
<gene>
    <name evidence="5" type="ORF">J3U87_06090</name>
</gene>
<dbReference type="Pfam" id="PF00561">
    <property type="entry name" value="Abhydrolase_1"/>
    <property type="match status" value="1"/>
</dbReference>
<evidence type="ECO:0000256" key="2">
    <source>
        <dbReference type="ARBA" id="ARBA00023098"/>
    </source>
</evidence>
<reference evidence="5" key="1">
    <citation type="submission" date="2021-03" db="EMBL/GenBank/DDBJ databases">
        <title>Acanthopleuribacteraceae sp. M133.</title>
        <authorList>
            <person name="Wang G."/>
        </authorList>
    </citation>
    <scope>NUCLEOTIDE SEQUENCE</scope>
    <source>
        <strain evidence="5">M133</strain>
    </source>
</reference>
<dbReference type="GO" id="GO:0016787">
    <property type="term" value="F:hydrolase activity"/>
    <property type="evidence" value="ECO:0007669"/>
    <property type="project" value="UniProtKB-KW"/>
</dbReference>
<evidence type="ECO:0000313" key="6">
    <source>
        <dbReference type="Proteomes" id="UP000663929"/>
    </source>
</evidence>
<keyword evidence="6" id="KW-1185">Reference proteome</keyword>
<name>A0A8A4TZU7_SULCO</name>
<evidence type="ECO:0000256" key="3">
    <source>
        <dbReference type="SAM" id="MobiDB-lite"/>
    </source>
</evidence>
<dbReference type="InterPro" id="IPR000073">
    <property type="entry name" value="AB_hydrolase_1"/>
</dbReference>
<accession>A0A8A4TZU7</accession>
<protein>
    <submittedName>
        <fullName evidence="5">Alpha/beta fold hydrolase</fullName>
    </submittedName>
</protein>
<evidence type="ECO:0000256" key="1">
    <source>
        <dbReference type="ARBA" id="ARBA00022963"/>
    </source>
</evidence>
<proteinExistence type="predicted"/>
<dbReference type="InterPro" id="IPR029058">
    <property type="entry name" value="AB_hydrolase_fold"/>
</dbReference>
<dbReference type="Gene3D" id="3.40.50.1820">
    <property type="entry name" value="alpha/beta hydrolase"/>
    <property type="match status" value="1"/>
</dbReference>
<feature type="domain" description="AB hydrolase-1" evidence="4">
    <location>
        <begin position="43"/>
        <end position="174"/>
    </location>
</feature>
<dbReference type="GO" id="GO:0016042">
    <property type="term" value="P:lipid catabolic process"/>
    <property type="evidence" value="ECO:0007669"/>
    <property type="project" value="UniProtKB-KW"/>
</dbReference>
<dbReference type="EMBL" id="CP071793">
    <property type="protein sequence ID" value="QTD52025.1"/>
    <property type="molecule type" value="Genomic_DNA"/>
</dbReference>
<organism evidence="5 6">
    <name type="scientific">Sulfidibacter corallicola</name>
    <dbReference type="NCBI Taxonomy" id="2818388"/>
    <lineage>
        <taxon>Bacteria</taxon>
        <taxon>Pseudomonadati</taxon>
        <taxon>Acidobacteriota</taxon>
        <taxon>Holophagae</taxon>
        <taxon>Acanthopleuribacterales</taxon>
        <taxon>Acanthopleuribacteraceae</taxon>
        <taxon>Sulfidibacter</taxon>
    </lineage>
</organism>
<dbReference type="Proteomes" id="UP000663929">
    <property type="component" value="Chromosome"/>
</dbReference>
<keyword evidence="1" id="KW-0442">Lipid degradation</keyword>
<dbReference type="AlphaFoldDB" id="A0A8A4TZU7"/>
<feature type="region of interest" description="Disordered" evidence="3">
    <location>
        <begin position="309"/>
        <end position="339"/>
    </location>
</feature>
<evidence type="ECO:0000259" key="4">
    <source>
        <dbReference type="Pfam" id="PF00561"/>
    </source>
</evidence>
<feature type="compositionally biased region" description="Basic and acidic residues" evidence="3">
    <location>
        <begin position="309"/>
        <end position="320"/>
    </location>
</feature>
<keyword evidence="5" id="KW-0378">Hydrolase</keyword>
<dbReference type="KEGG" id="scor:J3U87_06090"/>
<dbReference type="RefSeq" id="WP_237382135.1">
    <property type="nucleotide sequence ID" value="NZ_CP071793.1"/>
</dbReference>
<evidence type="ECO:0000313" key="5">
    <source>
        <dbReference type="EMBL" id="QTD52025.1"/>
    </source>
</evidence>